<organism evidence="1 2">
    <name type="scientific">Trifolium medium</name>
    <dbReference type="NCBI Taxonomy" id="97028"/>
    <lineage>
        <taxon>Eukaryota</taxon>
        <taxon>Viridiplantae</taxon>
        <taxon>Streptophyta</taxon>
        <taxon>Embryophyta</taxon>
        <taxon>Tracheophyta</taxon>
        <taxon>Spermatophyta</taxon>
        <taxon>Magnoliopsida</taxon>
        <taxon>eudicotyledons</taxon>
        <taxon>Gunneridae</taxon>
        <taxon>Pentapetalae</taxon>
        <taxon>rosids</taxon>
        <taxon>fabids</taxon>
        <taxon>Fabales</taxon>
        <taxon>Fabaceae</taxon>
        <taxon>Papilionoideae</taxon>
        <taxon>50 kb inversion clade</taxon>
        <taxon>NPAAA clade</taxon>
        <taxon>Hologalegina</taxon>
        <taxon>IRL clade</taxon>
        <taxon>Trifolieae</taxon>
        <taxon>Trifolium</taxon>
    </lineage>
</organism>
<sequence length="34" mass="3927">MSFNYGESTSKVLKGRAFHGLRQYELDLLIPNLK</sequence>
<protein>
    <submittedName>
        <fullName evidence="1">Uncharacterized protein</fullName>
    </submittedName>
</protein>
<comment type="caution">
    <text evidence="1">The sequence shown here is derived from an EMBL/GenBank/DDBJ whole genome shotgun (WGS) entry which is preliminary data.</text>
</comment>
<name>A0A392S042_9FABA</name>
<reference evidence="1 2" key="1">
    <citation type="journal article" date="2018" name="Front. Plant Sci.">
        <title>Red Clover (Trifolium pratense) and Zigzag Clover (T. medium) - A Picture of Genomic Similarities and Differences.</title>
        <authorList>
            <person name="Dluhosova J."/>
            <person name="Istvanek J."/>
            <person name="Nedelnik J."/>
            <person name="Repkova J."/>
        </authorList>
    </citation>
    <scope>NUCLEOTIDE SEQUENCE [LARGE SCALE GENOMIC DNA]</scope>
    <source>
        <strain evidence="2">cv. 10/8</strain>
        <tissue evidence="1">Leaf</tissue>
    </source>
</reference>
<keyword evidence="2" id="KW-1185">Reference proteome</keyword>
<dbReference type="EMBL" id="LXQA010291776">
    <property type="protein sequence ID" value="MCI41390.1"/>
    <property type="molecule type" value="Genomic_DNA"/>
</dbReference>
<evidence type="ECO:0000313" key="1">
    <source>
        <dbReference type="EMBL" id="MCI41390.1"/>
    </source>
</evidence>
<dbReference type="AlphaFoldDB" id="A0A392S042"/>
<dbReference type="Proteomes" id="UP000265520">
    <property type="component" value="Unassembled WGS sequence"/>
</dbReference>
<evidence type="ECO:0000313" key="2">
    <source>
        <dbReference type="Proteomes" id="UP000265520"/>
    </source>
</evidence>
<proteinExistence type="predicted"/>
<feature type="non-terminal residue" evidence="1">
    <location>
        <position position="34"/>
    </location>
</feature>
<accession>A0A392S042</accession>